<evidence type="ECO:0000313" key="3">
    <source>
        <dbReference type="EMBL" id="MBB5018983.1"/>
    </source>
</evidence>
<dbReference type="Proteomes" id="UP000575898">
    <property type="component" value="Unassembled WGS sequence"/>
</dbReference>
<feature type="region of interest" description="Disordered" evidence="1">
    <location>
        <begin position="68"/>
        <end position="96"/>
    </location>
</feature>
<organism evidence="3 4">
    <name type="scientific">Chitinivorax tropicus</name>
    <dbReference type="NCBI Taxonomy" id="714531"/>
    <lineage>
        <taxon>Bacteria</taxon>
        <taxon>Pseudomonadati</taxon>
        <taxon>Pseudomonadota</taxon>
        <taxon>Betaproteobacteria</taxon>
        <taxon>Chitinivorax</taxon>
    </lineage>
</organism>
<keyword evidence="2" id="KW-0812">Transmembrane</keyword>
<feature type="transmembrane region" description="Helical" evidence="2">
    <location>
        <begin position="113"/>
        <end position="137"/>
    </location>
</feature>
<dbReference type="EMBL" id="JACHHY010000013">
    <property type="protein sequence ID" value="MBB5018983.1"/>
    <property type="molecule type" value="Genomic_DNA"/>
</dbReference>
<feature type="region of interest" description="Disordered" evidence="1">
    <location>
        <begin position="1"/>
        <end position="22"/>
    </location>
</feature>
<feature type="compositionally biased region" description="Low complexity" evidence="1">
    <location>
        <begin position="68"/>
        <end position="79"/>
    </location>
</feature>
<comment type="caution">
    <text evidence="3">The sequence shown here is derived from an EMBL/GenBank/DDBJ whole genome shotgun (WGS) entry which is preliminary data.</text>
</comment>
<keyword evidence="2" id="KW-0472">Membrane</keyword>
<feature type="compositionally biased region" description="Basic and acidic residues" evidence="1">
    <location>
        <begin position="192"/>
        <end position="201"/>
    </location>
</feature>
<dbReference type="AlphaFoldDB" id="A0A840MRV7"/>
<keyword evidence="2" id="KW-1133">Transmembrane helix</keyword>
<sequence>MSDQPAPPAESIDDPAPSKPGLMARLLGRIRPGKQTESESDASPVVGDASAAKSSLLSRLFRRKPAAEAAVSASEGSQADSPPIQPASTPSADISDEAAQPAGGVMALIRSHLILILILAGVVLVGVLIILIVLVVVKRHQAAAPKPVAAVSAPAKPTPTAPEKAQVGHQQGGHEVAAHPSEHGSSVASDTSHGKADDGDAHPSPAGGEPKVEAVATDHGTKPATEPSEDPLAEARRQLELERAKLEEEKKALADERKALQAQRSGKGNPAGAVSKPSLIGDCSLTGGDTATRREALRRCLGLPDKPVEAESAKPVEPADDKHDEKKAKPKSAQDAHY</sequence>
<reference evidence="3 4" key="1">
    <citation type="submission" date="2020-08" db="EMBL/GenBank/DDBJ databases">
        <title>Genomic Encyclopedia of Type Strains, Phase IV (KMG-IV): sequencing the most valuable type-strain genomes for metagenomic binning, comparative biology and taxonomic classification.</title>
        <authorList>
            <person name="Goeker M."/>
        </authorList>
    </citation>
    <scope>NUCLEOTIDE SEQUENCE [LARGE SCALE GENOMIC DNA]</scope>
    <source>
        <strain evidence="3 4">DSM 27165</strain>
    </source>
</reference>
<evidence type="ECO:0000256" key="1">
    <source>
        <dbReference type="SAM" id="MobiDB-lite"/>
    </source>
</evidence>
<feature type="region of interest" description="Disordered" evidence="1">
    <location>
        <begin position="145"/>
        <end position="289"/>
    </location>
</feature>
<feature type="region of interest" description="Disordered" evidence="1">
    <location>
        <begin position="29"/>
        <end position="48"/>
    </location>
</feature>
<accession>A0A840MRV7</accession>
<feature type="region of interest" description="Disordered" evidence="1">
    <location>
        <begin position="302"/>
        <end position="338"/>
    </location>
</feature>
<evidence type="ECO:0000256" key="2">
    <source>
        <dbReference type="SAM" id="Phobius"/>
    </source>
</evidence>
<proteinExistence type="predicted"/>
<feature type="compositionally biased region" description="Low complexity" evidence="1">
    <location>
        <begin position="145"/>
        <end position="155"/>
    </location>
</feature>
<feature type="compositionally biased region" description="Basic and acidic residues" evidence="1">
    <location>
        <begin position="233"/>
        <end position="259"/>
    </location>
</feature>
<dbReference type="RefSeq" id="WP_184039067.1">
    <property type="nucleotide sequence ID" value="NZ_JACHHY010000013.1"/>
</dbReference>
<keyword evidence="4" id="KW-1185">Reference proteome</keyword>
<gene>
    <name evidence="3" type="ORF">HNQ59_002281</name>
</gene>
<feature type="compositionally biased region" description="Basic and acidic residues" evidence="1">
    <location>
        <begin position="306"/>
        <end position="338"/>
    </location>
</feature>
<protein>
    <submittedName>
        <fullName evidence="3">Uncharacterized protein</fullName>
    </submittedName>
</protein>
<name>A0A840MRV7_9PROT</name>
<evidence type="ECO:0000313" key="4">
    <source>
        <dbReference type="Proteomes" id="UP000575898"/>
    </source>
</evidence>